<dbReference type="InterPro" id="IPR002293">
    <property type="entry name" value="AA/rel_permease1"/>
</dbReference>
<keyword evidence="4 6" id="KW-1133">Transmembrane helix</keyword>
<feature type="transmembrane region" description="Helical" evidence="6">
    <location>
        <begin position="264"/>
        <end position="286"/>
    </location>
</feature>
<dbReference type="STRING" id="316056.RPC_1838"/>
<dbReference type="PIRSF" id="PIRSF006060">
    <property type="entry name" value="AA_transporter"/>
    <property type="match status" value="1"/>
</dbReference>
<evidence type="ECO:0000256" key="1">
    <source>
        <dbReference type="ARBA" id="ARBA00004141"/>
    </source>
</evidence>
<comment type="subcellular location">
    <subcellularLocation>
        <location evidence="1">Membrane</location>
        <topology evidence="1">Multi-pass membrane protein</topology>
    </subcellularLocation>
</comment>
<feature type="transmembrane region" description="Helical" evidence="6">
    <location>
        <begin position="351"/>
        <end position="375"/>
    </location>
</feature>
<evidence type="ECO:0000256" key="4">
    <source>
        <dbReference type="ARBA" id="ARBA00022989"/>
    </source>
</evidence>
<feature type="transmembrane region" description="Helical" evidence="6">
    <location>
        <begin position="430"/>
        <end position="448"/>
    </location>
</feature>
<dbReference type="EMBL" id="CP000301">
    <property type="protein sequence ID" value="ABD87397.1"/>
    <property type="molecule type" value="Genomic_DNA"/>
</dbReference>
<proteinExistence type="predicted"/>
<evidence type="ECO:0000256" key="5">
    <source>
        <dbReference type="ARBA" id="ARBA00023136"/>
    </source>
</evidence>
<gene>
    <name evidence="7" type="ordered locus">RPC_1838</name>
</gene>
<protein>
    <submittedName>
        <fullName evidence="7">Amino acid permease-associated region</fullName>
    </submittedName>
</protein>
<evidence type="ECO:0000313" key="7">
    <source>
        <dbReference type="EMBL" id="ABD87397.1"/>
    </source>
</evidence>
<feature type="transmembrane region" description="Helical" evidence="6">
    <location>
        <begin position="145"/>
        <end position="169"/>
    </location>
</feature>
<dbReference type="KEGG" id="rpc:RPC_1838"/>
<sequence>MELNCRRGASRPATRFPDKQASMADIWVRKSLSDLRAEAAVAESEEHGGGHLKRSLSAFNLVALGVGGIVGAGIFVLTGHAAAANAGPAVLLSFVLGAFACAFAGLCYAEMASTVPISGSAYTYAYATIGELPAWIIGWDLILEYAVGAVTVAIGWSGYFVSLLANLGIHLPPQLTAAPLAYDAALRTWSTTGAIVNLPAMAIVAAISALLVVGIQESARFNTVIVAIKLTVIAIFLVCAAPMVSTANWVTAGNPEGAFIPPNAGTGIFGWSGVLRGAAVVFFAFIGFDAISTTAQEAKNPQRDLPIGILGSLAICTLLYVAVAFVLTGIVPYDQLNVPDPIAVGIDAAGIGWISPIVKIGIVTGLTSVILILLLGQTRVLRAMAHDGLMPKSAAATHPRFHTPHIATIVIGILVAGLAGVLPIGLVGEMVSIGTLFAFAVVCVAVLVMRIRHPEYQRPFRVPAIWLVAPAGAGVSFVLMLGLPLDTWLRLGAWLAIGLAIYAFYGRHHSKAAQRVE</sequence>
<evidence type="ECO:0000256" key="6">
    <source>
        <dbReference type="SAM" id="Phobius"/>
    </source>
</evidence>
<dbReference type="GO" id="GO:0016020">
    <property type="term" value="C:membrane"/>
    <property type="evidence" value="ECO:0007669"/>
    <property type="project" value="UniProtKB-SubCell"/>
</dbReference>
<organism evidence="7">
    <name type="scientific">Rhodopseudomonas palustris (strain BisB18)</name>
    <dbReference type="NCBI Taxonomy" id="316056"/>
    <lineage>
        <taxon>Bacteria</taxon>
        <taxon>Pseudomonadati</taxon>
        <taxon>Pseudomonadota</taxon>
        <taxon>Alphaproteobacteria</taxon>
        <taxon>Hyphomicrobiales</taxon>
        <taxon>Nitrobacteraceae</taxon>
        <taxon>Rhodopseudomonas</taxon>
    </lineage>
</organism>
<feature type="transmembrane region" description="Helical" evidence="6">
    <location>
        <begin position="189"/>
        <end position="212"/>
    </location>
</feature>
<keyword evidence="3 6" id="KW-0812">Transmembrane</keyword>
<dbReference type="HOGENOM" id="CLU_007946_15_7_5"/>
<dbReference type="AlphaFoldDB" id="Q217N9"/>
<dbReference type="Pfam" id="PF13520">
    <property type="entry name" value="AA_permease_2"/>
    <property type="match status" value="1"/>
</dbReference>
<dbReference type="PANTHER" id="PTHR43243">
    <property type="entry name" value="INNER MEMBRANE TRANSPORTER YGJI-RELATED"/>
    <property type="match status" value="1"/>
</dbReference>
<keyword evidence="2" id="KW-0813">Transport</keyword>
<name>Q217N9_RHOPB</name>
<feature type="transmembrane region" description="Helical" evidence="6">
    <location>
        <begin position="89"/>
        <end position="109"/>
    </location>
</feature>
<dbReference type="Gene3D" id="1.20.1740.10">
    <property type="entry name" value="Amino acid/polyamine transporter I"/>
    <property type="match status" value="1"/>
</dbReference>
<evidence type="ECO:0000256" key="3">
    <source>
        <dbReference type="ARBA" id="ARBA00022692"/>
    </source>
</evidence>
<reference evidence="7" key="1">
    <citation type="submission" date="2006-03" db="EMBL/GenBank/DDBJ databases">
        <title>Complete sequence of Rhodopseudomonas palustris BisB18.</title>
        <authorList>
            <consortium name="US DOE Joint Genome Institute"/>
            <person name="Copeland A."/>
            <person name="Lucas S."/>
            <person name="Lapidus A."/>
            <person name="Barry K."/>
            <person name="Detter J.C."/>
            <person name="Glavina del Rio T."/>
            <person name="Hammon N."/>
            <person name="Israni S."/>
            <person name="Dalin E."/>
            <person name="Tice H."/>
            <person name="Pitluck S."/>
            <person name="Chain P."/>
            <person name="Malfatti S."/>
            <person name="Shin M."/>
            <person name="Vergez L."/>
            <person name="Schmutz J."/>
            <person name="Larimer F."/>
            <person name="Land M."/>
            <person name="Hauser L."/>
            <person name="Pelletier D.A."/>
            <person name="Kyrpides N."/>
            <person name="Anderson I."/>
            <person name="Oda Y."/>
            <person name="Harwood C.S."/>
            <person name="Richardson P."/>
        </authorList>
    </citation>
    <scope>NUCLEOTIDE SEQUENCE [LARGE SCALE GENOMIC DNA]</scope>
    <source>
        <strain evidence="7">BisB18</strain>
    </source>
</reference>
<feature type="transmembrane region" description="Helical" evidence="6">
    <location>
        <begin position="224"/>
        <end position="244"/>
    </location>
</feature>
<feature type="transmembrane region" description="Helical" evidence="6">
    <location>
        <begin position="487"/>
        <end position="505"/>
    </location>
</feature>
<dbReference type="GO" id="GO:0015171">
    <property type="term" value="F:amino acid transmembrane transporter activity"/>
    <property type="evidence" value="ECO:0007669"/>
    <property type="project" value="TreeGrafter"/>
</dbReference>
<feature type="transmembrane region" description="Helical" evidence="6">
    <location>
        <begin position="61"/>
        <end position="83"/>
    </location>
</feature>
<keyword evidence="5 6" id="KW-0472">Membrane</keyword>
<feature type="transmembrane region" description="Helical" evidence="6">
    <location>
        <begin position="460"/>
        <end position="481"/>
    </location>
</feature>
<dbReference type="eggNOG" id="COG0531">
    <property type="taxonomic scope" value="Bacteria"/>
</dbReference>
<feature type="transmembrane region" description="Helical" evidence="6">
    <location>
        <begin position="406"/>
        <end position="424"/>
    </location>
</feature>
<dbReference type="PANTHER" id="PTHR43243:SF4">
    <property type="entry name" value="CATIONIC AMINO ACID TRANSPORTER 4"/>
    <property type="match status" value="1"/>
</dbReference>
<evidence type="ECO:0000256" key="2">
    <source>
        <dbReference type="ARBA" id="ARBA00022448"/>
    </source>
</evidence>
<feature type="transmembrane region" description="Helical" evidence="6">
    <location>
        <begin position="307"/>
        <end position="331"/>
    </location>
</feature>
<accession>Q217N9</accession>